<dbReference type="InterPro" id="IPR001375">
    <property type="entry name" value="Peptidase_S9_cat"/>
</dbReference>
<dbReference type="InterPro" id="IPR023302">
    <property type="entry name" value="Pept_S9A_N"/>
</dbReference>
<dbReference type="InterPro" id="IPR029058">
    <property type="entry name" value="AB_hydrolase_fold"/>
</dbReference>
<dbReference type="KEGG" id="dpo:6903394"/>
<evidence type="ECO:0000256" key="3">
    <source>
        <dbReference type="ARBA" id="ARBA00016310"/>
    </source>
</evidence>
<dbReference type="Proteomes" id="UP000001819">
    <property type="component" value="Chromosome 4"/>
</dbReference>
<dbReference type="AlphaFoldDB" id="A0A6I8UWZ7"/>
<dbReference type="SUPFAM" id="SSF53474">
    <property type="entry name" value="alpha/beta-Hydrolases"/>
    <property type="match status" value="1"/>
</dbReference>
<gene>
    <name evidence="11" type="primary">LOC6903394</name>
</gene>
<dbReference type="InParanoid" id="A0A6I8UWZ7"/>
<evidence type="ECO:0000256" key="7">
    <source>
        <dbReference type="RuleBase" id="RU368024"/>
    </source>
</evidence>
<dbReference type="FunFam" id="3.40.50.1820:FF:000005">
    <property type="entry name" value="Prolyl endopeptidase"/>
    <property type="match status" value="1"/>
</dbReference>
<evidence type="ECO:0000256" key="1">
    <source>
        <dbReference type="ARBA" id="ARBA00001070"/>
    </source>
</evidence>
<sequence length="769" mass="87948">MYKYFFRSVLHKNNSKIVRKNNLLLGKLRAQQIISIMSQSRVSVNIPTTINASPGAEEAKLKMTYPVARKDESVTETMYGTSVKDVYRWLEDPEAQETHKFIDAQNAISQPFLEKCDEWKKINTKLTKLWNYPKYGAPMKNGSYYYYYKNTGLQNQHVLMQQDSLKEEGRVFIDPNQLSADGTTAMSQATFSDDGSYMAYGLSESGSDWEKILIRRAKDCTDFEDVLEKVKFSTIAWTLDNKGFFYGRYPCQDGKTDGSETKQNEHQKLYYHRVGESQDKDTMVVEFPEQPSWRTISEVSDCGKYLILFVSYTVRDNTLYYAHIKPGEEISGPLEVHPIVDKFEADYDYVASEGSKMYFRTNKDAPNYRLVMIDLENPDEKNWKTVVPEHSKDVMEWALCAHRNKFVVCYIRDVKSVLQAYEMETGKMVQHFDLDIGTLAGISGEKKYSEIFYSFTSFLTPGLIYRYDFAKPEEKPEVIREIKLNLEGFSRDSYAVEQVFYKSKDDTDIPMFIVRKKRDTIEPRPCLLYGYGGFNHSLMPSFGITALTFMDAFDGVVAYPNLRGGGEYGIKWHNAGRLLNKQNVFDDFQSAAEYLTCNKYTSKDRLAIQGASNGGLLVGACINQRPDLFGAAVAQVGVMDMLRFHKFTIGHSWCSDYGNPDEESHFVNLFSYSPLHNVHTPLDKSQEYPSTLILTADHDDRVSPLHSLKFAAALQEAVRQSEIQNNPILLRVYTKAGHGAGKPTTMRIKEATDILAFYFKSLNMDSVNL</sequence>
<keyword evidence="5 7" id="KW-0378">Hydrolase</keyword>
<dbReference type="InterPro" id="IPR002471">
    <property type="entry name" value="Pept_S9_AS"/>
</dbReference>
<name>A0A6I8UWZ7_DROPS</name>
<protein>
    <recommendedName>
        <fullName evidence="3 7">Prolyl endopeptidase</fullName>
        <ecNumber evidence="7">3.4.21.-</ecNumber>
    </recommendedName>
</protein>
<dbReference type="PROSITE" id="PS00708">
    <property type="entry name" value="PRO_ENDOPEP_SER"/>
    <property type="match status" value="1"/>
</dbReference>
<proteinExistence type="inferred from homology"/>
<dbReference type="Pfam" id="PF02897">
    <property type="entry name" value="Peptidase_S9_N"/>
    <property type="match status" value="1"/>
</dbReference>
<evidence type="ECO:0000259" key="8">
    <source>
        <dbReference type="Pfam" id="PF00326"/>
    </source>
</evidence>
<keyword evidence="6 7" id="KW-0720">Serine protease</keyword>
<dbReference type="SUPFAM" id="SSF50993">
    <property type="entry name" value="Peptidase/esterase 'gauge' domain"/>
    <property type="match status" value="1"/>
</dbReference>
<evidence type="ECO:0000256" key="4">
    <source>
        <dbReference type="ARBA" id="ARBA00022670"/>
    </source>
</evidence>
<dbReference type="RefSeq" id="XP_002132273.3">
    <property type="nucleotide sequence ID" value="XM_002132237.3"/>
</dbReference>
<keyword evidence="4 7" id="KW-0645">Protease</keyword>
<dbReference type="Pfam" id="PF00326">
    <property type="entry name" value="Peptidase_S9"/>
    <property type="match status" value="1"/>
</dbReference>
<evidence type="ECO:0000256" key="2">
    <source>
        <dbReference type="ARBA" id="ARBA00005228"/>
    </source>
</evidence>
<evidence type="ECO:0000313" key="10">
    <source>
        <dbReference type="Proteomes" id="UP000001819"/>
    </source>
</evidence>
<dbReference type="EC" id="3.4.21.-" evidence="7"/>
<dbReference type="FunFam" id="2.130.10.120:FF:000001">
    <property type="entry name" value="Prolyl endopeptidase"/>
    <property type="match status" value="1"/>
</dbReference>
<dbReference type="InterPro" id="IPR002470">
    <property type="entry name" value="Peptidase_S9A"/>
</dbReference>
<dbReference type="GO" id="GO:0005829">
    <property type="term" value="C:cytosol"/>
    <property type="evidence" value="ECO:0007669"/>
    <property type="project" value="TreeGrafter"/>
</dbReference>
<organism evidence="10 11">
    <name type="scientific">Drosophila pseudoobscura pseudoobscura</name>
    <name type="common">Fruit fly</name>
    <dbReference type="NCBI Taxonomy" id="46245"/>
    <lineage>
        <taxon>Eukaryota</taxon>
        <taxon>Metazoa</taxon>
        <taxon>Ecdysozoa</taxon>
        <taxon>Arthropoda</taxon>
        <taxon>Hexapoda</taxon>
        <taxon>Insecta</taxon>
        <taxon>Pterygota</taxon>
        <taxon>Neoptera</taxon>
        <taxon>Endopterygota</taxon>
        <taxon>Diptera</taxon>
        <taxon>Brachycera</taxon>
        <taxon>Muscomorpha</taxon>
        <taxon>Ephydroidea</taxon>
        <taxon>Drosophilidae</taxon>
        <taxon>Drosophila</taxon>
        <taxon>Sophophora</taxon>
    </lineage>
</organism>
<feature type="domain" description="Peptidase S9A N-terminal" evidence="9">
    <location>
        <begin position="66"/>
        <end position="476"/>
    </location>
</feature>
<dbReference type="GO" id="GO:0006508">
    <property type="term" value="P:proteolysis"/>
    <property type="evidence" value="ECO:0007669"/>
    <property type="project" value="UniProtKB-KW"/>
</dbReference>
<evidence type="ECO:0000313" key="11">
    <source>
        <dbReference type="RefSeq" id="XP_002132273.3"/>
    </source>
</evidence>
<keyword evidence="10" id="KW-1185">Reference proteome</keyword>
<evidence type="ECO:0000259" key="9">
    <source>
        <dbReference type="Pfam" id="PF02897"/>
    </source>
</evidence>
<evidence type="ECO:0000256" key="5">
    <source>
        <dbReference type="ARBA" id="ARBA00022801"/>
    </source>
</evidence>
<dbReference type="InterPro" id="IPR051167">
    <property type="entry name" value="Prolyl_oligopep/macrocyclase"/>
</dbReference>
<accession>A0A6I8UWZ7</accession>
<feature type="domain" description="Peptidase S9 prolyl oligopeptidase catalytic" evidence="8">
    <location>
        <begin position="545"/>
        <end position="764"/>
    </location>
</feature>
<dbReference type="Gene3D" id="3.40.50.1820">
    <property type="entry name" value="alpha/beta hydrolase"/>
    <property type="match status" value="1"/>
</dbReference>
<dbReference type="GO" id="GO:0070012">
    <property type="term" value="F:oligopeptidase activity"/>
    <property type="evidence" value="ECO:0007669"/>
    <property type="project" value="TreeGrafter"/>
</dbReference>
<dbReference type="PANTHER" id="PTHR42881">
    <property type="entry name" value="PROLYL ENDOPEPTIDASE"/>
    <property type="match status" value="1"/>
</dbReference>
<reference evidence="11" key="1">
    <citation type="submission" date="2025-08" db="UniProtKB">
        <authorList>
            <consortium name="RefSeq"/>
        </authorList>
    </citation>
    <scope>IDENTIFICATION</scope>
    <source>
        <strain evidence="11">MV-25-SWS-2005</strain>
        <tissue evidence="11">Whole body</tissue>
    </source>
</reference>
<comment type="similarity">
    <text evidence="2 7">Belongs to the peptidase S9A family.</text>
</comment>
<comment type="catalytic activity">
    <reaction evidence="1">
        <text>Hydrolysis of Pro-|-Xaa &gt;&gt; Ala-|-Xaa in oligopeptides.</text>
        <dbReference type="EC" id="3.4.21.26"/>
    </reaction>
</comment>
<dbReference type="GO" id="GO:0004252">
    <property type="term" value="F:serine-type endopeptidase activity"/>
    <property type="evidence" value="ECO:0007669"/>
    <property type="project" value="UniProtKB-UniRule"/>
</dbReference>
<dbReference type="Gene3D" id="2.130.10.120">
    <property type="entry name" value="Prolyl oligopeptidase, N-terminal domain"/>
    <property type="match status" value="1"/>
</dbReference>
<dbReference type="PRINTS" id="PR00862">
    <property type="entry name" value="PROLIGOPTASE"/>
</dbReference>
<dbReference type="PANTHER" id="PTHR42881:SF2">
    <property type="entry name" value="PROLYL ENDOPEPTIDASE"/>
    <property type="match status" value="1"/>
</dbReference>
<evidence type="ECO:0000256" key="6">
    <source>
        <dbReference type="ARBA" id="ARBA00022825"/>
    </source>
</evidence>